<keyword evidence="2 7" id="KW-0812">Transmembrane</keyword>
<evidence type="ECO:0000256" key="3">
    <source>
        <dbReference type="ARBA" id="ARBA00022989"/>
    </source>
</evidence>
<feature type="domain" description="Rhodopsin" evidence="8">
    <location>
        <begin position="4"/>
        <end position="67"/>
    </location>
</feature>
<feature type="region of interest" description="Disordered" evidence="6">
    <location>
        <begin position="68"/>
        <end position="97"/>
    </location>
</feature>
<dbReference type="Pfam" id="PF20684">
    <property type="entry name" value="Fung_rhodopsin"/>
    <property type="match status" value="1"/>
</dbReference>
<evidence type="ECO:0000256" key="2">
    <source>
        <dbReference type="ARBA" id="ARBA00022692"/>
    </source>
</evidence>
<dbReference type="Proteomes" id="UP000005446">
    <property type="component" value="Unassembled WGS sequence"/>
</dbReference>
<evidence type="ECO:0000256" key="1">
    <source>
        <dbReference type="ARBA" id="ARBA00004141"/>
    </source>
</evidence>
<dbReference type="HOGENOM" id="CLU_1927833_0_0_1"/>
<dbReference type="InParanoid" id="H0EV20"/>
<evidence type="ECO:0000256" key="5">
    <source>
        <dbReference type="ARBA" id="ARBA00038359"/>
    </source>
</evidence>
<reference evidence="9 10" key="1">
    <citation type="journal article" date="2012" name="Eukaryot. Cell">
        <title>Genome sequence of the fungus Glarea lozoyensis: the first genome sequence of a species from the Helotiaceae family.</title>
        <authorList>
            <person name="Youssar L."/>
            <person name="Gruening B.A."/>
            <person name="Erxleben A."/>
            <person name="Guenther S."/>
            <person name="Huettel W."/>
        </authorList>
    </citation>
    <scope>NUCLEOTIDE SEQUENCE [LARGE SCALE GENOMIC DNA]</scope>
    <source>
        <strain evidence="10">ATCC 74030 / MF5533</strain>
    </source>
</reference>
<feature type="transmembrane region" description="Helical" evidence="7">
    <location>
        <begin position="7"/>
        <end position="26"/>
    </location>
</feature>
<evidence type="ECO:0000256" key="4">
    <source>
        <dbReference type="ARBA" id="ARBA00023136"/>
    </source>
</evidence>
<keyword evidence="4 7" id="KW-0472">Membrane</keyword>
<keyword evidence="3 7" id="KW-1133">Transmembrane helix</keyword>
<proteinExistence type="inferred from homology"/>
<evidence type="ECO:0000256" key="7">
    <source>
        <dbReference type="SAM" id="Phobius"/>
    </source>
</evidence>
<evidence type="ECO:0000259" key="8">
    <source>
        <dbReference type="Pfam" id="PF20684"/>
    </source>
</evidence>
<dbReference type="GO" id="GO:0016020">
    <property type="term" value="C:membrane"/>
    <property type="evidence" value="ECO:0007669"/>
    <property type="project" value="UniProtKB-SubCell"/>
</dbReference>
<protein>
    <recommendedName>
        <fullName evidence="8">Rhodopsin domain-containing protein</fullName>
    </recommendedName>
</protein>
<comment type="subcellular location">
    <subcellularLocation>
        <location evidence="1">Membrane</location>
        <topology evidence="1">Multi-pass membrane protein</topology>
    </subcellularLocation>
</comment>
<dbReference type="OrthoDB" id="3558366at2759"/>
<evidence type="ECO:0000313" key="9">
    <source>
        <dbReference type="EMBL" id="EHK97602.1"/>
    </source>
</evidence>
<name>H0EV20_GLAL7</name>
<evidence type="ECO:0000256" key="6">
    <source>
        <dbReference type="SAM" id="MobiDB-lite"/>
    </source>
</evidence>
<dbReference type="InterPro" id="IPR049326">
    <property type="entry name" value="Rhodopsin_dom_fungi"/>
</dbReference>
<comment type="caution">
    <text evidence="9">The sequence shown here is derived from an EMBL/GenBank/DDBJ whole genome shotgun (WGS) entry which is preliminary data.</text>
</comment>
<accession>H0EV20</accession>
<evidence type="ECO:0000313" key="10">
    <source>
        <dbReference type="Proteomes" id="UP000005446"/>
    </source>
</evidence>
<feature type="transmembrane region" description="Helical" evidence="7">
    <location>
        <begin position="38"/>
        <end position="62"/>
    </location>
</feature>
<organism evidence="9 10">
    <name type="scientific">Glarea lozoyensis (strain ATCC 74030 / MF5533)</name>
    <dbReference type="NCBI Taxonomy" id="1104152"/>
    <lineage>
        <taxon>Eukaryota</taxon>
        <taxon>Fungi</taxon>
        <taxon>Dikarya</taxon>
        <taxon>Ascomycota</taxon>
        <taxon>Pezizomycotina</taxon>
        <taxon>Leotiomycetes</taxon>
        <taxon>Helotiales</taxon>
        <taxon>Helotiaceae</taxon>
        <taxon>Glarea</taxon>
    </lineage>
</organism>
<keyword evidence="10" id="KW-1185">Reference proteome</keyword>
<dbReference type="InterPro" id="IPR052337">
    <property type="entry name" value="SAT4-like"/>
</dbReference>
<dbReference type="PANTHER" id="PTHR33048:SF158">
    <property type="entry name" value="MEMBRANE PROTEIN PTH11-LIKE, PUTATIVE-RELATED"/>
    <property type="match status" value="1"/>
</dbReference>
<dbReference type="PANTHER" id="PTHR33048">
    <property type="entry name" value="PTH11-LIKE INTEGRAL MEMBRANE PROTEIN (AFU_ORTHOLOGUE AFUA_5G11245)"/>
    <property type="match status" value="1"/>
</dbReference>
<gene>
    <name evidence="9" type="ORF">M7I_6612</name>
</gene>
<dbReference type="EMBL" id="AGUE01000185">
    <property type="protein sequence ID" value="EHK97602.1"/>
    <property type="molecule type" value="Genomic_DNA"/>
</dbReference>
<comment type="similarity">
    <text evidence="5">Belongs to the SAT4 family.</text>
</comment>
<dbReference type="AlphaFoldDB" id="H0EV20"/>
<sequence>MNNVTSVQGIVGIVTDFYILLIPLWFVSGLRLPLGRKIGVSAIFLSGLIACVCAVVGSRLLYYRSRRSGPTTKEEVPPSSDPSERVNPGLPPNVLPEVPRPVMTGMRSFIWKGARSKPVDTGVAINLLPEE</sequence>